<keyword evidence="3" id="KW-1185">Reference proteome</keyword>
<dbReference type="OrthoDB" id="27237at2759"/>
<feature type="region of interest" description="Disordered" evidence="1">
    <location>
        <begin position="315"/>
        <end position="340"/>
    </location>
</feature>
<accession>A0A1J9SC05</accession>
<protein>
    <submittedName>
        <fullName evidence="2">Regulatory factor sgt1</fullName>
    </submittedName>
</protein>
<feature type="region of interest" description="Disordered" evidence="1">
    <location>
        <begin position="531"/>
        <end position="651"/>
    </location>
</feature>
<comment type="caution">
    <text evidence="2">The sequence shown here is derived from an EMBL/GenBank/DDBJ whole genome shotgun (WGS) entry which is preliminary data.</text>
</comment>
<feature type="compositionally biased region" description="Acidic residues" evidence="1">
    <location>
        <begin position="567"/>
        <end position="576"/>
    </location>
</feature>
<dbReference type="EMBL" id="MNUE01000005">
    <property type="protein sequence ID" value="OJD37999.1"/>
    <property type="molecule type" value="Genomic_DNA"/>
</dbReference>
<dbReference type="AlphaFoldDB" id="A0A1J9SC05"/>
<feature type="region of interest" description="Disordered" evidence="1">
    <location>
        <begin position="264"/>
        <end position="288"/>
    </location>
</feature>
<proteinExistence type="predicted"/>
<feature type="compositionally biased region" description="Acidic residues" evidence="1">
    <location>
        <begin position="465"/>
        <end position="479"/>
    </location>
</feature>
<evidence type="ECO:0000313" key="2">
    <source>
        <dbReference type="EMBL" id="OJD37999.1"/>
    </source>
</evidence>
<dbReference type="RefSeq" id="XP_020134027.1">
    <property type="nucleotide sequence ID" value="XM_020276894.1"/>
</dbReference>
<dbReference type="PANTHER" id="PTHR13060:SF0">
    <property type="entry name" value="PROTEIN ECDYSONELESS HOMOLOG"/>
    <property type="match status" value="1"/>
</dbReference>
<dbReference type="Proteomes" id="UP000183809">
    <property type="component" value="Unassembled WGS sequence"/>
</dbReference>
<dbReference type="GeneID" id="31017155"/>
<name>A0A1J9SC05_9PEZI</name>
<feature type="compositionally biased region" description="Basic and acidic residues" evidence="1">
    <location>
        <begin position="531"/>
        <end position="543"/>
    </location>
</feature>
<dbReference type="STRING" id="236234.A0A1J9SC05"/>
<organism evidence="2 3">
    <name type="scientific">Diplodia corticola</name>
    <dbReference type="NCBI Taxonomy" id="236234"/>
    <lineage>
        <taxon>Eukaryota</taxon>
        <taxon>Fungi</taxon>
        <taxon>Dikarya</taxon>
        <taxon>Ascomycota</taxon>
        <taxon>Pezizomycotina</taxon>
        <taxon>Dothideomycetes</taxon>
        <taxon>Dothideomycetes incertae sedis</taxon>
        <taxon>Botryosphaeriales</taxon>
        <taxon>Botryosphaeriaceae</taxon>
        <taxon>Diplodia</taxon>
    </lineage>
</organism>
<feature type="compositionally biased region" description="Basic and acidic residues" evidence="1">
    <location>
        <begin position="639"/>
        <end position="649"/>
    </location>
</feature>
<feature type="region of interest" description="Disordered" evidence="1">
    <location>
        <begin position="452"/>
        <end position="495"/>
    </location>
</feature>
<feature type="compositionally biased region" description="Basic and acidic residues" evidence="1">
    <location>
        <begin position="577"/>
        <end position="600"/>
    </location>
</feature>
<sequence length="693" mass="77372">MQKSKEIGDPPQDDFKWFGEGFDGFPKRLPDDTVEYIIYAINSTAATDSQVRERLRAVETAANLLSKKLLKDYIWQRDSFKLELKREDGTWLLRGTTNYGDSVADEWLIVYLLREISKQYPDAWIRVYDTDGEFLLIEAANTLPKWLNPEVAENRVWLNDGQIKIIPLSGPPTAPEKRPLTLPEARSIIATGTPVAPTDSPLIESEAFYRLRNYPADISATLHHALVTIPRRLAHLLHRNPAYISPAVEAFYLRDPIALKPLKQDDAKEPAAATATTTPPPPTLKFPPQDLVTVRVRFTKVGYAQLKSQEFDAPNTSWADALKQPPASTTTTEQQQQHHDRLHLGMKLSSGFDMLVLDPAHRDTPAVREIALLLDDLETGDDALPTDAEVAGWDAREDDDSWMNIDYGDFERELAGKKGFTMEGTRGTDEGFGDKDVQANLRKMVERFEGFLNDDGAGLEGAEGGLDDMDEEDDDDDGSEVSSEGEDKVASFDEEEFSKMIRTMMGMPEEVYKEVMEMPIDEVRKLKGEQVEARLKEKEEEAKMFGPPRPPPKGSGQKGAKKVVEELSSDDDDEDAYDPKEAEEFRKMMESMEAELKEAGALDLNPKPQSAADGQKSIKAKGKGKAKAAAEDDDDVEEIERSDNEKEEAGDMDYNLLKNMLEAFKGQAGMAGPAGNMMGMMGVNMPRDEPEKK</sequence>
<dbReference type="InterPro" id="IPR010770">
    <property type="entry name" value="Ecd"/>
</dbReference>
<evidence type="ECO:0000256" key="1">
    <source>
        <dbReference type="SAM" id="MobiDB-lite"/>
    </source>
</evidence>
<evidence type="ECO:0000313" key="3">
    <source>
        <dbReference type="Proteomes" id="UP000183809"/>
    </source>
</evidence>
<dbReference type="GO" id="GO:0005634">
    <property type="term" value="C:nucleus"/>
    <property type="evidence" value="ECO:0007669"/>
    <property type="project" value="TreeGrafter"/>
</dbReference>
<gene>
    <name evidence="2" type="ORF">BKCO1_500070</name>
</gene>
<dbReference type="Pfam" id="PF07093">
    <property type="entry name" value="SGT1"/>
    <property type="match status" value="1"/>
</dbReference>
<reference evidence="2 3" key="1">
    <citation type="submission" date="2016-10" db="EMBL/GenBank/DDBJ databases">
        <title>Proteomics and genomics reveal pathogen-plant mechanisms compatible with a hemibiotrophic lifestyle of Diplodia corticola.</title>
        <authorList>
            <person name="Fernandes I."/>
            <person name="De Jonge R."/>
            <person name="Van De Peer Y."/>
            <person name="Devreese B."/>
            <person name="Alves A."/>
            <person name="Esteves A.C."/>
        </authorList>
    </citation>
    <scope>NUCLEOTIDE SEQUENCE [LARGE SCALE GENOMIC DNA]</scope>
    <source>
        <strain evidence="2 3">CBS 112549</strain>
    </source>
</reference>
<dbReference type="PANTHER" id="PTHR13060">
    <property type="entry name" value="SGT1 PROTEIN HSGT1 SUPPRESSOR OF GCR2"/>
    <property type="match status" value="1"/>
</dbReference>